<dbReference type="GO" id="GO:0006099">
    <property type="term" value="P:tricarboxylic acid cycle"/>
    <property type="evidence" value="ECO:0007669"/>
    <property type="project" value="InterPro"/>
</dbReference>
<name>A0AAV8RV89_ENSVE</name>
<evidence type="ECO:0000313" key="10">
    <source>
        <dbReference type="EMBL" id="KAJ8510674.1"/>
    </source>
</evidence>
<evidence type="ECO:0000256" key="3">
    <source>
        <dbReference type="ARBA" id="ARBA00022617"/>
    </source>
</evidence>
<evidence type="ECO:0008006" key="12">
    <source>
        <dbReference type="Google" id="ProtNLM"/>
    </source>
</evidence>
<evidence type="ECO:0000256" key="6">
    <source>
        <dbReference type="ARBA" id="ARBA00022989"/>
    </source>
</evidence>
<dbReference type="Gene3D" id="1.20.1300.10">
    <property type="entry name" value="Fumarate reductase/succinate dehydrogenase, transmembrane subunit"/>
    <property type="match status" value="1"/>
</dbReference>
<evidence type="ECO:0000256" key="8">
    <source>
        <dbReference type="ARBA" id="ARBA00023136"/>
    </source>
</evidence>
<keyword evidence="4 9" id="KW-0812">Transmembrane</keyword>
<dbReference type="GO" id="GO:0005743">
    <property type="term" value="C:mitochondrial inner membrane"/>
    <property type="evidence" value="ECO:0007669"/>
    <property type="project" value="UniProtKB-SubCell"/>
</dbReference>
<dbReference type="InterPro" id="IPR000701">
    <property type="entry name" value="SuccDH_FuR_B_TM-su"/>
</dbReference>
<evidence type="ECO:0000256" key="2">
    <source>
        <dbReference type="ARBA" id="ARBA00011313"/>
    </source>
</evidence>
<feature type="transmembrane region" description="Helical" evidence="9">
    <location>
        <begin position="33"/>
        <end position="54"/>
    </location>
</feature>
<dbReference type="InterPro" id="IPR014314">
    <property type="entry name" value="Succ_DH_cytb556"/>
</dbReference>
<dbReference type="GO" id="GO:0006121">
    <property type="term" value="P:mitochondrial electron transport, succinate to ubiquinone"/>
    <property type="evidence" value="ECO:0007669"/>
    <property type="project" value="TreeGrafter"/>
</dbReference>
<dbReference type="EMBL" id="JAQQAF010000001">
    <property type="protein sequence ID" value="KAJ8510674.1"/>
    <property type="molecule type" value="Genomic_DNA"/>
</dbReference>
<evidence type="ECO:0000313" key="11">
    <source>
        <dbReference type="Proteomes" id="UP001222027"/>
    </source>
</evidence>
<dbReference type="SUPFAM" id="SSF81343">
    <property type="entry name" value="Fumarate reductase respiratory complex transmembrane subunits"/>
    <property type="match status" value="1"/>
</dbReference>
<keyword evidence="11" id="KW-1185">Reference proteome</keyword>
<dbReference type="GO" id="GO:0009055">
    <property type="term" value="F:electron transfer activity"/>
    <property type="evidence" value="ECO:0007669"/>
    <property type="project" value="InterPro"/>
</dbReference>
<sequence>MSKPDLEHSENVSGCLVVTPFVHNENRIDGFELLIYFGVVVMFVDISLLHVNWFSFIQDFVQLLANTSHHSLNQHDHIAIERVYSTRLDRSPASAISRRIALALCAASRWIPEKMDKNSRFAVHADASFALRGFLSGTSVYSRMDGGCRTLQSLEPPRGCRTIMKLPYGCSFPPENSQPMSSIHGSRAIHVTRTLSESTRGVVSNRPLSPHLPVKKPQLSATFSISHRIFGASLASAILLIPVAWKFSLLLDI</sequence>
<comment type="caution">
    <text evidence="10">The sequence shown here is derived from an EMBL/GenBank/DDBJ whole genome shotgun (WGS) entry which is preliminary data.</text>
</comment>
<keyword evidence="6 9" id="KW-1133">Transmembrane helix</keyword>
<dbReference type="InterPro" id="IPR034804">
    <property type="entry name" value="SQR/QFR_C/D"/>
</dbReference>
<evidence type="ECO:0000256" key="7">
    <source>
        <dbReference type="ARBA" id="ARBA00023004"/>
    </source>
</evidence>
<evidence type="ECO:0000256" key="4">
    <source>
        <dbReference type="ARBA" id="ARBA00022692"/>
    </source>
</evidence>
<dbReference type="Proteomes" id="UP001222027">
    <property type="component" value="Unassembled WGS sequence"/>
</dbReference>
<dbReference type="GO" id="GO:0045273">
    <property type="term" value="C:respiratory chain complex II (succinate dehydrogenase)"/>
    <property type="evidence" value="ECO:0007669"/>
    <property type="project" value="UniProtKB-ARBA"/>
</dbReference>
<dbReference type="PANTHER" id="PTHR10978">
    <property type="entry name" value="SUCCINATE DEHYDROGENASE CYTOCHROME B560 SUBUNIT"/>
    <property type="match status" value="1"/>
</dbReference>
<evidence type="ECO:0000256" key="1">
    <source>
        <dbReference type="ARBA" id="ARBA00004434"/>
    </source>
</evidence>
<evidence type="ECO:0000256" key="9">
    <source>
        <dbReference type="SAM" id="Phobius"/>
    </source>
</evidence>
<keyword evidence="3" id="KW-0349">Heme</keyword>
<dbReference type="PANTHER" id="PTHR10978:SF18">
    <property type="entry name" value="SUCCINATE DEHYDROGENASE SUBUNIT 3-1, MITOCHONDRIAL"/>
    <property type="match status" value="1"/>
</dbReference>
<evidence type="ECO:0000256" key="5">
    <source>
        <dbReference type="ARBA" id="ARBA00022723"/>
    </source>
</evidence>
<comment type="subcellular location">
    <subcellularLocation>
        <location evidence="1">Mitochondrion inner membrane</location>
        <topology evidence="1">Single-pass membrane protein</topology>
    </subcellularLocation>
</comment>
<reference evidence="10 11" key="1">
    <citation type="submission" date="2022-12" db="EMBL/GenBank/DDBJ databases">
        <title>Chromosome-scale assembly of the Ensete ventricosum genome.</title>
        <authorList>
            <person name="Dussert Y."/>
            <person name="Stocks J."/>
            <person name="Wendawek A."/>
            <person name="Woldeyes F."/>
            <person name="Nichols R.A."/>
            <person name="Borrell J.S."/>
        </authorList>
    </citation>
    <scope>NUCLEOTIDE SEQUENCE [LARGE SCALE GENOMIC DNA]</scope>
    <source>
        <strain evidence="11">cv. Maze</strain>
        <tissue evidence="10">Seeds</tissue>
    </source>
</reference>
<keyword evidence="8 9" id="KW-0472">Membrane</keyword>
<protein>
    <recommendedName>
        <fullName evidence="12">Succinate dehydrogenase subunit 3</fullName>
    </recommendedName>
</protein>
<organism evidence="10 11">
    <name type="scientific">Ensete ventricosum</name>
    <name type="common">Abyssinian banana</name>
    <name type="synonym">Musa ensete</name>
    <dbReference type="NCBI Taxonomy" id="4639"/>
    <lineage>
        <taxon>Eukaryota</taxon>
        <taxon>Viridiplantae</taxon>
        <taxon>Streptophyta</taxon>
        <taxon>Embryophyta</taxon>
        <taxon>Tracheophyta</taxon>
        <taxon>Spermatophyta</taxon>
        <taxon>Magnoliopsida</taxon>
        <taxon>Liliopsida</taxon>
        <taxon>Zingiberales</taxon>
        <taxon>Musaceae</taxon>
        <taxon>Ensete</taxon>
    </lineage>
</organism>
<accession>A0AAV8RV89</accession>
<dbReference type="Pfam" id="PF01127">
    <property type="entry name" value="Sdh_cyt"/>
    <property type="match status" value="1"/>
</dbReference>
<feature type="transmembrane region" description="Helical" evidence="9">
    <location>
        <begin position="225"/>
        <end position="245"/>
    </location>
</feature>
<proteinExistence type="predicted"/>
<gene>
    <name evidence="10" type="ORF">OPV22_001108</name>
</gene>
<comment type="subunit">
    <text evidence="2">Component of complex II composed of eight subunits in plants: four classical SDH subunits SDH1, SDH2, SDH3 and SDH4 (a flavoprotein (FP), an iron-sulfur protein (IP), and a cytochrome b composed of a large and a small subunit.), as well as four subunits unknown in mitochondria from bacteria and heterotrophic eukaryotes.</text>
</comment>
<dbReference type="GO" id="GO:0046872">
    <property type="term" value="F:metal ion binding"/>
    <property type="evidence" value="ECO:0007669"/>
    <property type="project" value="UniProtKB-KW"/>
</dbReference>
<keyword evidence="5" id="KW-0479">Metal-binding</keyword>
<keyword evidence="7" id="KW-0408">Iron</keyword>
<dbReference type="AlphaFoldDB" id="A0AAV8RV89"/>